<sequence length="230" mass="25782">MDEFDLDAIAAQLDDEEPVLLVEPGSDDVSRTPFRWREVAASADPAVRRDAALTLWNEDFLGLVPRFARALRDDLVDVRVARLRGDWVLLYLARPARPPYTVWVGWDPSTFGERPPLWDRLPVPLQRFLREVHAGFTATDWQSFGPVQPASMMTFAAWSGFEGPVPGWDGSDGRISSERLVFVAKDGGFLHYCTSPDLDPGQIARVYEGNIDVTEFAPALDDLMAQRFSS</sequence>
<dbReference type="Proteomes" id="UP000549616">
    <property type="component" value="Unassembled WGS sequence"/>
</dbReference>
<dbReference type="EMBL" id="JACCFK010000001">
    <property type="protein sequence ID" value="NYI90282.1"/>
    <property type="molecule type" value="Genomic_DNA"/>
</dbReference>
<protein>
    <submittedName>
        <fullName evidence="1">Uncharacterized protein</fullName>
    </submittedName>
</protein>
<evidence type="ECO:0000313" key="2">
    <source>
        <dbReference type="Proteomes" id="UP000549616"/>
    </source>
</evidence>
<keyword evidence="2" id="KW-1185">Reference proteome</keyword>
<gene>
    <name evidence="1" type="ORF">HNR02_003605</name>
</gene>
<proteinExistence type="predicted"/>
<name>A0A853B653_9PSEU</name>
<comment type="caution">
    <text evidence="1">The sequence shown here is derived from an EMBL/GenBank/DDBJ whole genome shotgun (WGS) entry which is preliminary data.</text>
</comment>
<dbReference type="RefSeq" id="WP_179774313.1">
    <property type="nucleotide sequence ID" value="NZ_JACCFK010000001.1"/>
</dbReference>
<reference evidence="1 2" key="1">
    <citation type="submission" date="2020-07" db="EMBL/GenBank/DDBJ databases">
        <title>Sequencing the genomes of 1000 actinobacteria strains.</title>
        <authorList>
            <person name="Klenk H.-P."/>
        </authorList>
    </citation>
    <scope>NUCLEOTIDE SEQUENCE [LARGE SCALE GENOMIC DNA]</scope>
    <source>
        <strain evidence="1 2">DSM 104006</strain>
    </source>
</reference>
<accession>A0A853B653</accession>
<organism evidence="1 2">
    <name type="scientific">Amycolatopsis endophytica</name>
    <dbReference type="NCBI Taxonomy" id="860233"/>
    <lineage>
        <taxon>Bacteria</taxon>
        <taxon>Bacillati</taxon>
        <taxon>Actinomycetota</taxon>
        <taxon>Actinomycetes</taxon>
        <taxon>Pseudonocardiales</taxon>
        <taxon>Pseudonocardiaceae</taxon>
        <taxon>Amycolatopsis</taxon>
    </lineage>
</organism>
<evidence type="ECO:0000313" key="1">
    <source>
        <dbReference type="EMBL" id="NYI90282.1"/>
    </source>
</evidence>
<dbReference type="AlphaFoldDB" id="A0A853B653"/>